<proteinExistence type="inferred from homology"/>
<reference evidence="5 6" key="1">
    <citation type="journal article" date="2011" name="Science">
        <title>Drosophila microbiome modulates host developmental and metabolic homeostasis via insulin signaling.</title>
        <authorList>
            <person name="Shin S.C."/>
            <person name="Kim S.H."/>
            <person name="You H."/>
            <person name="Kim B."/>
            <person name="Kim A.C."/>
            <person name="Lee K.A."/>
            <person name="Yoon J.H."/>
            <person name="Ryu J.H."/>
            <person name="Lee W.J."/>
        </authorList>
    </citation>
    <scope>NUCLEOTIDE SEQUENCE [LARGE SCALE GENOMIC DNA]</scope>
    <source>
        <strain evidence="5 6">DM001</strain>
    </source>
</reference>
<dbReference type="Pfam" id="PF26078">
    <property type="entry name" value="Baseplate_J_M"/>
    <property type="match status" value="1"/>
</dbReference>
<dbReference type="Proteomes" id="UP000018454">
    <property type="component" value="Unassembled WGS sequence"/>
</dbReference>
<dbReference type="InterPro" id="IPR006949">
    <property type="entry name" value="Barrel_Baseplate_J-like"/>
</dbReference>
<comment type="caution">
    <text evidence="5">The sequence shown here is derived from an EMBL/GenBank/DDBJ whole genome shotgun (WGS) entry which is preliminary data.</text>
</comment>
<evidence type="ECO:0000256" key="1">
    <source>
        <dbReference type="ARBA" id="ARBA00038087"/>
    </source>
</evidence>
<comment type="similarity">
    <text evidence="1">Belongs to the Mu gp47/PBSX XkdT family.</text>
</comment>
<evidence type="ECO:0000313" key="6">
    <source>
        <dbReference type="Proteomes" id="UP000018454"/>
    </source>
</evidence>
<dbReference type="PANTHER" id="PTHR37829:SF3">
    <property type="entry name" value="PROTEIN JAYE-RELATED"/>
    <property type="match status" value="1"/>
</dbReference>
<evidence type="ECO:0000259" key="4">
    <source>
        <dbReference type="Pfam" id="PF26079"/>
    </source>
</evidence>
<protein>
    <submittedName>
        <fullName evidence="5">Mu-like prophage FluMu protein</fullName>
    </submittedName>
</protein>
<evidence type="ECO:0000259" key="3">
    <source>
        <dbReference type="Pfam" id="PF26078"/>
    </source>
</evidence>
<evidence type="ECO:0000259" key="2">
    <source>
        <dbReference type="Pfam" id="PF04865"/>
    </source>
</evidence>
<feature type="domain" description="Baseplate J-like central" evidence="3">
    <location>
        <begin position="220"/>
        <end position="288"/>
    </location>
</feature>
<dbReference type="EMBL" id="AEUP01000010">
    <property type="protein sequence ID" value="EGE48660.1"/>
    <property type="molecule type" value="Genomic_DNA"/>
</dbReference>
<dbReference type="Pfam" id="PF26079">
    <property type="entry name" value="Baseplate_J_C"/>
    <property type="match status" value="1"/>
</dbReference>
<dbReference type="AlphaFoldDB" id="F1YRH5"/>
<evidence type="ECO:0000313" key="5">
    <source>
        <dbReference type="EMBL" id="EGE48660.1"/>
    </source>
</evidence>
<dbReference type="InterPro" id="IPR058530">
    <property type="entry name" value="Baseplate_J-like_C"/>
</dbReference>
<dbReference type="Pfam" id="PF04865">
    <property type="entry name" value="Baseplate_J"/>
    <property type="match status" value="1"/>
</dbReference>
<gene>
    <name evidence="5" type="primary">ymfP</name>
    <name evidence="5" type="ORF">APO_0507</name>
</gene>
<sequence length="373" mass="38888">MLCWGFVCHPPSGHCVMPLAIPTTKQLVQRLASAMLAQQFVADDGTIVRLDPNAPATLEQVLGAVWALAMREVYAWQRDYCLELLVTTATENGLLPQHAEMWSTPRKAATAAIGNVLVTASSAVTLPIDTALVSDGAIQWLVTTATSIAAGATVSAPVRASATGTSGNLAGGTELTLVTPVAGVTSAIVDPQGIAGGAAIEPVEAWRARIIANIRNPDGGGTVADYQKWAQEAGAAYVNVVPGWLGAGTVGIVVAMNGPVAATDAQVQQIQAYIDSVRPVRGNAYVVAAQIVTRDVTIQLDPDTVDARDQITAQLTVYYPGKGIGGRIYREELDAIISTINGNSNDLLNPTADETLPNNELAVLGTVTWQTAS</sequence>
<dbReference type="InterPro" id="IPR052399">
    <property type="entry name" value="Phage_Baseplate_Assmbl_Protein"/>
</dbReference>
<feature type="domain" description="Baseplate protein J-like barrel" evidence="2">
    <location>
        <begin position="116"/>
        <end position="197"/>
    </location>
</feature>
<dbReference type="PANTHER" id="PTHR37829">
    <property type="entry name" value="PHAGE-LIKE ELEMENT PBSX PROTEIN XKDT"/>
    <property type="match status" value="1"/>
</dbReference>
<feature type="domain" description="Baseplate J-like C-terminal" evidence="4">
    <location>
        <begin position="296"/>
        <end position="369"/>
    </location>
</feature>
<organism evidence="5 6">
    <name type="scientific">Acetobacter pomorum DM001</name>
    <dbReference type="NCBI Taxonomy" id="945681"/>
    <lineage>
        <taxon>Bacteria</taxon>
        <taxon>Pseudomonadati</taxon>
        <taxon>Pseudomonadota</taxon>
        <taxon>Alphaproteobacteria</taxon>
        <taxon>Acetobacterales</taxon>
        <taxon>Acetobacteraceae</taxon>
        <taxon>Acetobacter</taxon>
    </lineage>
</organism>
<dbReference type="InterPro" id="IPR058531">
    <property type="entry name" value="Baseplate_J_M"/>
</dbReference>
<dbReference type="OrthoDB" id="7565172at2"/>
<accession>F1YRH5</accession>
<name>F1YRH5_9PROT</name>